<dbReference type="InterPro" id="IPR017438">
    <property type="entry name" value="ATP-NAD_kinase_N"/>
</dbReference>
<keyword evidence="10" id="KW-1208">Phospholipid metabolism</keyword>
<dbReference type="Gene3D" id="2.60.200.40">
    <property type="match status" value="1"/>
</dbReference>
<gene>
    <name evidence="12" type="ORF">SAMD00020551_0914</name>
</gene>
<dbReference type="InterPro" id="IPR050187">
    <property type="entry name" value="Lipid_Phosphate_FormReg"/>
</dbReference>
<dbReference type="EMBL" id="BASE01000018">
    <property type="protein sequence ID" value="GAM12779.1"/>
    <property type="molecule type" value="Genomic_DNA"/>
</dbReference>
<accession>A0A0A8X0L3</accession>
<dbReference type="PROSITE" id="PS50146">
    <property type="entry name" value="DAGK"/>
    <property type="match status" value="1"/>
</dbReference>
<evidence type="ECO:0000256" key="6">
    <source>
        <dbReference type="ARBA" id="ARBA00022777"/>
    </source>
</evidence>
<evidence type="ECO:0000256" key="9">
    <source>
        <dbReference type="ARBA" id="ARBA00023209"/>
    </source>
</evidence>
<dbReference type="InterPro" id="IPR001206">
    <property type="entry name" value="Diacylglycerol_kinase_cat_dom"/>
</dbReference>
<dbReference type="GO" id="GO:0008654">
    <property type="term" value="P:phospholipid biosynthetic process"/>
    <property type="evidence" value="ECO:0007669"/>
    <property type="project" value="UniProtKB-KW"/>
</dbReference>
<dbReference type="InterPro" id="IPR005218">
    <property type="entry name" value="Diacylglycerol/lipid_kinase"/>
</dbReference>
<proteinExistence type="inferred from homology"/>
<keyword evidence="13" id="KW-1185">Reference proteome</keyword>
<reference evidence="12 13" key="1">
    <citation type="submission" date="2013-06" db="EMBL/GenBank/DDBJ databases">
        <title>Whole genome shotgun sequence of Bacillus selenatarsenatis SF-1.</title>
        <authorList>
            <person name="Kuroda M."/>
            <person name="Sei K."/>
            <person name="Yamashita M."/>
            <person name="Ike M."/>
        </authorList>
    </citation>
    <scope>NUCLEOTIDE SEQUENCE [LARGE SCALE GENOMIC DNA]</scope>
    <source>
        <strain evidence="12 13">SF-1</strain>
    </source>
</reference>
<dbReference type="STRING" id="1321606.SAMD00020551_0914"/>
<dbReference type="SUPFAM" id="SSF111331">
    <property type="entry name" value="NAD kinase/diacylglycerol kinase-like"/>
    <property type="match status" value="1"/>
</dbReference>
<evidence type="ECO:0000256" key="7">
    <source>
        <dbReference type="ARBA" id="ARBA00022840"/>
    </source>
</evidence>
<dbReference type="Pfam" id="PF00781">
    <property type="entry name" value="DAGK_cat"/>
    <property type="match status" value="1"/>
</dbReference>
<evidence type="ECO:0000256" key="5">
    <source>
        <dbReference type="ARBA" id="ARBA00022741"/>
    </source>
</evidence>
<organism evidence="12 13">
    <name type="scientific">Mesobacillus selenatarsenatis (strain DSM 18680 / JCM 14380 / FERM P-15431 / SF-1)</name>
    <dbReference type="NCBI Taxonomy" id="1321606"/>
    <lineage>
        <taxon>Bacteria</taxon>
        <taxon>Bacillati</taxon>
        <taxon>Bacillota</taxon>
        <taxon>Bacilli</taxon>
        <taxon>Bacillales</taxon>
        <taxon>Bacillaceae</taxon>
        <taxon>Mesobacillus</taxon>
    </lineage>
</organism>
<dbReference type="NCBIfam" id="TIGR00147">
    <property type="entry name" value="YegS/Rv2252/BmrU family lipid kinase"/>
    <property type="match status" value="1"/>
</dbReference>
<evidence type="ECO:0000313" key="13">
    <source>
        <dbReference type="Proteomes" id="UP000031014"/>
    </source>
</evidence>
<evidence type="ECO:0000256" key="10">
    <source>
        <dbReference type="ARBA" id="ARBA00023264"/>
    </source>
</evidence>
<evidence type="ECO:0000259" key="11">
    <source>
        <dbReference type="PROSITE" id="PS50146"/>
    </source>
</evidence>
<evidence type="ECO:0000256" key="2">
    <source>
        <dbReference type="ARBA" id="ARBA00005983"/>
    </source>
</evidence>
<keyword evidence="9" id="KW-0594">Phospholipid biosynthesis</keyword>
<keyword evidence="8" id="KW-0443">Lipid metabolism</keyword>
<comment type="similarity">
    <text evidence="2">Belongs to the diacylglycerol/lipid kinase family.</text>
</comment>
<evidence type="ECO:0000256" key="8">
    <source>
        <dbReference type="ARBA" id="ARBA00023098"/>
    </source>
</evidence>
<comment type="caution">
    <text evidence="12">The sequence shown here is derived from an EMBL/GenBank/DDBJ whole genome shotgun (WGS) entry which is preliminary data.</text>
</comment>
<keyword evidence="5" id="KW-0547">Nucleotide-binding</keyword>
<dbReference type="RefSeq" id="WP_041964695.1">
    <property type="nucleotide sequence ID" value="NZ_BASE01000018.1"/>
</dbReference>
<dbReference type="AlphaFoldDB" id="A0A0A8X0L3"/>
<evidence type="ECO:0000313" key="12">
    <source>
        <dbReference type="EMBL" id="GAM12779.1"/>
    </source>
</evidence>
<keyword evidence="6 12" id="KW-0418">Kinase</keyword>
<comment type="cofactor">
    <cofactor evidence="1">
        <name>Mg(2+)</name>
        <dbReference type="ChEBI" id="CHEBI:18420"/>
    </cofactor>
</comment>
<name>A0A0A8X0L3_MESS1</name>
<evidence type="ECO:0000256" key="4">
    <source>
        <dbReference type="ARBA" id="ARBA00022679"/>
    </source>
</evidence>
<dbReference type="OrthoDB" id="9786026at2"/>
<dbReference type="GO" id="GO:0005524">
    <property type="term" value="F:ATP binding"/>
    <property type="evidence" value="ECO:0007669"/>
    <property type="project" value="UniProtKB-KW"/>
</dbReference>
<dbReference type="Gene3D" id="3.40.50.10330">
    <property type="entry name" value="Probable inorganic polyphosphate/atp-NAD kinase, domain 1"/>
    <property type="match status" value="1"/>
</dbReference>
<evidence type="ECO:0000256" key="1">
    <source>
        <dbReference type="ARBA" id="ARBA00001946"/>
    </source>
</evidence>
<dbReference type="SMART" id="SM00046">
    <property type="entry name" value="DAGKc"/>
    <property type="match status" value="1"/>
</dbReference>
<keyword evidence="4" id="KW-0808">Transferase</keyword>
<dbReference type="PANTHER" id="PTHR12358:SF54">
    <property type="entry name" value="SPHINGOSINE KINASE RELATED PROTEIN"/>
    <property type="match status" value="1"/>
</dbReference>
<dbReference type="PANTHER" id="PTHR12358">
    <property type="entry name" value="SPHINGOSINE KINASE"/>
    <property type="match status" value="1"/>
</dbReference>
<sequence length="326" mass="35905">MEKIYFIVNPNAKNGSCREIWRNIEIELGSLEIPYLAFFTEYPGHAQELAEAISRKADGTPAVIAAVGGDGTLHEVVNGAASYSNVTVGFIPGGSGNDFSRGFAIPKKSVDALSLIVDKSKCHTTEIDIGKIQHKELQETYFMNNMGVGFDAAVAKDSNESRMKQLLNRFSLGRLVYVYILVKKLLTFRTIPIEVTIDGKVYKYSNAWFITISNQPYYGGGMKIAPAALPDDGILDITVVHRISRLKLLLVFVSVFWGKHTRFKEVEQFTGKSITIESTGDVLAHADGEAIGHTPLKIQACPKVLKILTGKNNPGHTEELKMNDCH</sequence>
<keyword evidence="7" id="KW-0067">ATP-binding</keyword>
<keyword evidence="3" id="KW-0444">Lipid biosynthesis</keyword>
<dbReference type="GO" id="GO:0016301">
    <property type="term" value="F:kinase activity"/>
    <property type="evidence" value="ECO:0007669"/>
    <property type="project" value="UniProtKB-KW"/>
</dbReference>
<feature type="domain" description="DAGKc" evidence="11">
    <location>
        <begin position="1"/>
        <end position="136"/>
    </location>
</feature>
<dbReference type="InterPro" id="IPR045540">
    <property type="entry name" value="YegS/DAGK_C"/>
</dbReference>
<evidence type="ECO:0000256" key="3">
    <source>
        <dbReference type="ARBA" id="ARBA00022516"/>
    </source>
</evidence>
<dbReference type="Proteomes" id="UP000031014">
    <property type="component" value="Unassembled WGS sequence"/>
</dbReference>
<dbReference type="Pfam" id="PF19279">
    <property type="entry name" value="YegS_C"/>
    <property type="match status" value="1"/>
</dbReference>
<dbReference type="InterPro" id="IPR016064">
    <property type="entry name" value="NAD/diacylglycerol_kinase_sf"/>
</dbReference>
<protein>
    <submittedName>
        <fullName evidence="12">Transcription regulator [contains diacylglycerol kinase catalytic domain]</fullName>
    </submittedName>
</protein>